<protein>
    <recommendedName>
        <fullName evidence="5">At3g05675-like ankyrin-like domain-containing protein</fullName>
    </recommendedName>
</protein>
<evidence type="ECO:0000313" key="7">
    <source>
        <dbReference type="Proteomes" id="UP001443914"/>
    </source>
</evidence>
<organism evidence="6 7">
    <name type="scientific">Saponaria officinalis</name>
    <name type="common">Common soapwort</name>
    <name type="synonym">Lychnis saponaria</name>
    <dbReference type="NCBI Taxonomy" id="3572"/>
    <lineage>
        <taxon>Eukaryota</taxon>
        <taxon>Viridiplantae</taxon>
        <taxon>Streptophyta</taxon>
        <taxon>Embryophyta</taxon>
        <taxon>Tracheophyta</taxon>
        <taxon>Spermatophyta</taxon>
        <taxon>Magnoliopsida</taxon>
        <taxon>eudicotyledons</taxon>
        <taxon>Gunneridae</taxon>
        <taxon>Pentapetalae</taxon>
        <taxon>Caryophyllales</taxon>
        <taxon>Caryophyllaceae</taxon>
        <taxon>Caryophylleae</taxon>
        <taxon>Saponaria</taxon>
    </lineage>
</organism>
<comment type="caution">
    <text evidence="6">The sequence shown here is derived from an EMBL/GenBank/DDBJ whole genome shotgun (WGS) entry which is preliminary data.</text>
</comment>
<reference evidence="6" key="1">
    <citation type="submission" date="2024-03" db="EMBL/GenBank/DDBJ databases">
        <title>WGS assembly of Saponaria officinalis var. Norfolk2.</title>
        <authorList>
            <person name="Jenkins J."/>
            <person name="Shu S."/>
            <person name="Grimwood J."/>
            <person name="Barry K."/>
            <person name="Goodstein D."/>
            <person name="Schmutz J."/>
            <person name="Leebens-Mack J."/>
            <person name="Osbourn A."/>
        </authorList>
    </citation>
    <scope>NUCLEOTIDE SEQUENCE [LARGE SCALE GENOMIC DNA]</scope>
    <source>
        <strain evidence="6">JIC</strain>
    </source>
</reference>
<feature type="compositionally biased region" description="Basic residues" evidence="4">
    <location>
        <begin position="1"/>
        <end position="17"/>
    </location>
</feature>
<dbReference type="Pfam" id="PF25553">
    <property type="entry name" value="BTB-POZ_ANK-like"/>
    <property type="match status" value="1"/>
</dbReference>
<dbReference type="InterPro" id="IPR058039">
    <property type="entry name" value="At3g05675-like_ankyrin"/>
</dbReference>
<evidence type="ECO:0000256" key="1">
    <source>
        <dbReference type="ARBA" id="ARBA00002668"/>
    </source>
</evidence>
<dbReference type="InterPro" id="IPR038920">
    <property type="entry name" value="At3g05675-like"/>
</dbReference>
<evidence type="ECO:0000256" key="2">
    <source>
        <dbReference type="ARBA" id="ARBA00004906"/>
    </source>
</evidence>
<dbReference type="AlphaFoldDB" id="A0AAW1HBB7"/>
<keyword evidence="7" id="KW-1185">Reference proteome</keyword>
<evidence type="ECO:0000313" key="6">
    <source>
        <dbReference type="EMBL" id="KAK9673310.1"/>
    </source>
</evidence>
<name>A0AAW1HBB7_SAPOF</name>
<feature type="compositionally biased region" description="Polar residues" evidence="4">
    <location>
        <begin position="43"/>
        <end position="63"/>
    </location>
</feature>
<gene>
    <name evidence="6" type="ORF">RND81_12G159700</name>
</gene>
<keyword evidence="3" id="KW-0833">Ubl conjugation pathway</keyword>
<comment type="function">
    <text evidence="1">May act as a substrate-specific adapter of an E3 ubiquitin-protein ligase complex (CUL3-RBX1-BTB) which mediates the ubiquitination and subsequent proteasomal degradation of target proteins.</text>
</comment>
<evidence type="ECO:0000259" key="5">
    <source>
        <dbReference type="Pfam" id="PF25553"/>
    </source>
</evidence>
<dbReference type="Proteomes" id="UP001443914">
    <property type="component" value="Unassembled WGS sequence"/>
</dbReference>
<dbReference type="PANTHER" id="PTHR31060:SF33">
    <property type="entry name" value="OS04G0278000 PROTEIN"/>
    <property type="match status" value="1"/>
</dbReference>
<comment type="pathway">
    <text evidence="2">Protein modification; protein ubiquitination.</text>
</comment>
<accession>A0AAW1HBB7</accession>
<feature type="compositionally biased region" description="Low complexity" evidence="4">
    <location>
        <begin position="23"/>
        <end position="37"/>
    </location>
</feature>
<feature type="compositionally biased region" description="Low complexity" evidence="4">
    <location>
        <begin position="65"/>
        <end position="85"/>
    </location>
</feature>
<proteinExistence type="predicted"/>
<feature type="region of interest" description="Disordered" evidence="4">
    <location>
        <begin position="1"/>
        <end position="122"/>
    </location>
</feature>
<feature type="domain" description="At3g05675-like ankyrin-like" evidence="5">
    <location>
        <begin position="296"/>
        <end position="539"/>
    </location>
</feature>
<dbReference type="PANTHER" id="PTHR31060">
    <property type="entry name" value="OSJNBA0011J08.25 PROTEIN-RELATED"/>
    <property type="match status" value="1"/>
</dbReference>
<evidence type="ECO:0000256" key="4">
    <source>
        <dbReference type="SAM" id="MobiDB-lite"/>
    </source>
</evidence>
<dbReference type="EMBL" id="JBDFQZ010000012">
    <property type="protein sequence ID" value="KAK9673310.1"/>
    <property type="molecule type" value="Genomic_DNA"/>
</dbReference>
<evidence type="ECO:0000256" key="3">
    <source>
        <dbReference type="ARBA" id="ARBA00022786"/>
    </source>
</evidence>
<sequence>MASSSHRKNPQKSRHKSTPFPPKSSSSSSWCCSFKSPPKSPETLISNSLKTTNPHSKPGSRSETLSKSLNSFPSSPQSSKSGLSLVGRIDPRKILSPGRVSPIDDPVTSSRVTNMGPHDDEVEVGPIKEEAFDADVDEERESEYDVRLSLKGKNGSGCIVLEMNSRVLKENSVLFGELINNNNRGLKKKGGFWRIEVPEIDDLGVFRETIELMFDDDVDVCKKLIKIGAYRVIDILEVSASIKFNRGVQSCIKYLEAVPWTEEEEEKLKRLFTKLKFDNVTNSEIFSRLNLNDSNAPQQNLATQLVRSITACSNVKARNELKSMVKGLLSNSSVYEKDYLDITKEDLYSICHGCLSSLVTLFRDASNTSPRKPDKKPTLDKPLIESVSWQVENITWLLEILLDRHMAEDFVDVWACQDDLLDMHERASPMVRYELSRISSALFIAMGTRKLQCRAESRFGLLRSWFGPMLLDFGWLKRCRKGLNVRELEEAMGQALLTLPLKQQYGLFMEWFRCFSKHGTECPNLSQAFQIWWRRSFLRGSETRAIESR</sequence>